<organism evidence="1 2">
    <name type="scientific">Candidatus Magasanikbacteria bacterium CG_4_10_14_0_2_um_filter_37_12</name>
    <dbReference type="NCBI Taxonomy" id="1974637"/>
    <lineage>
        <taxon>Bacteria</taxon>
        <taxon>Candidatus Magasanikiibacteriota</taxon>
    </lineage>
</organism>
<gene>
    <name evidence="1" type="ORF">COX81_00305</name>
</gene>
<dbReference type="Proteomes" id="UP000228568">
    <property type="component" value="Unassembled WGS sequence"/>
</dbReference>
<protein>
    <submittedName>
        <fullName evidence="1">Uncharacterized protein</fullName>
    </submittedName>
</protein>
<reference evidence="2" key="1">
    <citation type="submission" date="2017-09" db="EMBL/GenBank/DDBJ databases">
        <title>Depth-based differentiation of microbial function through sediment-hosted aquifers and enrichment of novel symbionts in the deep terrestrial subsurface.</title>
        <authorList>
            <person name="Probst A.J."/>
            <person name="Ladd B."/>
            <person name="Jarett J.K."/>
            <person name="Geller-Mcgrath D.E."/>
            <person name="Sieber C.M.K."/>
            <person name="Emerson J.B."/>
            <person name="Anantharaman K."/>
            <person name="Thomas B.C."/>
            <person name="Malmstrom R."/>
            <person name="Stieglmeier M."/>
            <person name="Klingl A."/>
            <person name="Woyke T."/>
            <person name="Ryan C.M."/>
            <person name="Banfield J.F."/>
        </authorList>
    </citation>
    <scope>NUCLEOTIDE SEQUENCE [LARGE SCALE GENOMIC DNA]</scope>
</reference>
<dbReference type="AlphaFoldDB" id="A0A2M7VA09"/>
<accession>A0A2M7VA09</accession>
<sequence length="61" mass="7125">MKIARPAFEKKYYNTEKTTNFKCFKCGYTHCDVGELRAAGGFWSKIFNIQGRKFNTISYTN</sequence>
<evidence type="ECO:0000313" key="1">
    <source>
        <dbReference type="EMBL" id="PIZ95701.1"/>
    </source>
</evidence>
<evidence type="ECO:0000313" key="2">
    <source>
        <dbReference type="Proteomes" id="UP000228568"/>
    </source>
</evidence>
<proteinExistence type="predicted"/>
<dbReference type="Pfam" id="PF09855">
    <property type="entry name" value="Zn_ribbon_13"/>
    <property type="match status" value="1"/>
</dbReference>
<name>A0A2M7VA09_9BACT</name>
<dbReference type="EMBL" id="PFPK01000005">
    <property type="protein sequence ID" value="PIZ95701.1"/>
    <property type="molecule type" value="Genomic_DNA"/>
</dbReference>
<dbReference type="InterPro" id="IPR018652">
    <property type="entry name" value="DUF2082_NA-bd_Znr"/>
</dbReference>
<comment type="caution">
    <text evidence="1">The sequence shown here is derived from an EMBL/GenBank/DDBJ whole genome shotgun (WGS) entry which is preliminary data.</text>
</comment>